<proteinExistence type="predicted"/>
<reference evidence="1 2" key="1">
    <citation type="journal article" date="2021" name="Plant Biotechnol. J.">
        <title>Multi-omics assisted identification of the key and species-specific regulatory components of drought-tolerant mechanisms in Gossypium stocksii.</title>
        <authorList>
            <person name="Yu D."/>
            <person name="Ke L."/>
            <person name="Zhang D."/>
            <person name="Wu Y."/>
            <person name="Sun Y."/>
            <person name="Mei J."/>
            <person name="Sun J."/>
            <person name="Sun Y."/>
        </authorList>
    </citation>
    <scope>NUCLEOTIDE SEQUENCE [LARGE SCALE GENOMIC DNA]</scope>
    <source>
        <strain evidence="2">cv. E1</strain>
        <tissue evidence="1">Leaf</tissue>
    </source>
</reference>
<evidence type="ECO:0000313" key="2">
    <source>
        <dbReference type="Proteomes" id="UP000828251"/>
    </source>
</evidence>
<evidence type="ECO:0000313" key="1">
    <source>
        <dbReference type="EMBL" id="KAH1096867.1"/>
    </source>
</evidence>
<gene>
    <name evidence="1" type="ORF">J1N35_013788</name>
</gene>
<dbReference type="Proteomes" id="UP000828251">
    <property type="component" value="Unassembled WGS sequence"/>
</dbReference>
<keyword evidence="2" id="KW-1185">Reference proteome</keyword>
<sequence length="105" mass="12170">MRVRRVCCGEWDRLLTNVARNMPETKACRLCGCVREDDIHILWGCRAAQVGFVVVCERMIFIFFGVVASRLCGCVREDVIHILWDCRAAQELWRRFFGRRACCAA</sequence>
<dbReference type="AlphaFoldDB" id="A0A9D3VTB0"/>
<name>A0A9D3VTB0_9ROSI</name>
<organism evidence="1 2">
    <name type="scientific">Gossypium stocksii</name>
    <dbReference type="NCBI Taxonomy" id="47602"/>
    <lineage>
        <taxon>Eukaryota</taxon>
        <taxon>Viridiplantae</taxon>
        <taxon>Streptophyta</taxon>
        <taxon>Embryophyta</taxon>
        <taxon>Tracheophyta</taxon>
        <taxon>Spermatophyta</taxon>
        <taxon>Magnoliopsida</taxon>
        <taxon>eudicotyledons</taxon>
        <taxon>Gunneridae</taxon>
        <taxon>Pentapetalae</taxon>
        <taxon>rosids</taxon>
        <taxon>malvids</taxon>
        <taxon>Malvales</taxon>
        <taxon>Malvaceae</taxon>
        <taxon>Malvoideae</taxon>
        <taxon>Gossypium</taxon>
    </lineage>
</organism>
<accession>A0A9D3VTB0</accession>
<dbReference type="EMBL" id="JAIQCV010000005">
    <property type="protein sequence ID" value="KAH1096867.1"/>
    <property type="molecule type" value="Genomic_DNA"/>
</dbReference>
<protein>
    <submittedName>
        <fullName evidence="1">Uncharacterized protein</fullName>
    </submittedName>
</protein>
<comment type="caution">
    <text evidence="1">The sequence shown here is derived from an EMBL/GenBank/DDBJ whole genome shotgun (WGS) entry which is preliminary data.</text>
</comment>